<dbReference type="PROSITE" id="PS50893">
    <property type="entry name" value="ABC_TRANSPORTER_2"/>
    <property type="match status" value="1"/>
</dbReference>
<dbReference type="PANTHER" id="PTHR43394:SF1">
    <property type="entry name" value="ATP-BINDING CASSETTE SUB-FAMILY B MEMBER 10, MITOCHONDRIAL"/>
    <property type="match status" value="1"/>
</dbReference>
<dbReference type="Gene3D" id="1.20.1560.10">
    <property type="entry name" value="ABC transporter type 1, transmembrane domain"/>
    <property type="match status" value="1"/>
</dbReference>
<keyword evidence="8 10" id="KW-0472">Membrane</keyword>
<evidence type="ECO:0000256" key="6">
    <source>
        <dbReference type="ARBA" id="ARBA00022840"/>
    </source>
</evidence>
<protein>
    <submittedName>
        <fullName evidence="13">ABC transporter</fullName>
    </submittedName>
</protein>
<feature type="domain" description="ABC transmembrane type-1" evidence="12">
    <location>
        <begin position="17"/>
        <end position="296"/>
    </location>
</feature>
<dbReference type="AlphaFoldDB" id="A0A8J3S5V7"/>
<organism evidence="13 14">
    <name type="scientific">Planobispora rosea</name>
    <dbReference type="NCBI Taxonomy" id="35762"/>
    <lineage>
        <taxon>Bacteria</taxon>
        <taxon>Bacillati</taxon>
        <taxon>Actinomycetota</taxon>
        <taxon>Actinomycetes</taxon>
        <taxon>Streptosporangiales</taxon>
        <taxon>Streptosporangiaceae</taxon>
        <taxon>Planobispora</taxon>
    </lineage>
</organism>
<feature type="domain" description="ABC transporter" evidence="11">
    <location>
        <begin position="333"/>
        <end position="567"/>
    </location>
</feature>
<dbReference type="PANTHER" id="PTHR43394">
    <property type="entry name" value="ATP-DEPENDENT PERMEASE MDL1, MITOCHONDRIAL"/>
    <property type="match status" value="1"/>
</dbReference>
<dbReference type="GO" id="GO:0016887">
    <property type="term" value="F:ATP hydrolysis activity"/>
    <property type="evidence" value="ECO:0007669"/>
    <property type="project" value="InterPro"/>
</dbReference>
<dbReference type="SMART" id="SM00382">
    <property type="entry name" value="AAA"/>
    <property type="match status" value="1"/>
</dbReference>
<evidence type="ECO:0000259" key="12">
    <source>
        <dbReference type="PROSITE" id="PS50929"/>
    </source>
</evidence>
<keyword evidence="2" id="KW-0813">Transport</keyword>
<dbReference type="GO" id="GO:0005524">
    <property type="term" value="F:ATP binding"/>
    <property type="evidence" value="ECO:0007669"/>
    <property type="project" value="UniProtKB-KW"/>
</dbReference>
<dbReference type="FunFam" id="3.40.50.300:FF:000299">
    <property type="entry name" value="ABC transporter ATP-binding protein/permease"/>
    <property type="match status" value="1"/>
</dbReference>
<dbReference type="PROSITE" id="PS50929">
    <property type="entry name" value="ABC_TM1F"/>
    <property type="match status" value="1"/>
</dbReference>
<evidence type="ECO:0000256" key="3">
    <source>
        <dbReference type="ARBA" id="ARBA00022475"/>
    </source>
</evidence>
<comment type="caution">
    <text evidence="13">The sequence shown here is derived from an EMBL/GenBank/DDBJ whole genome shotgun (WGS) entry which is preliminary data.</text>
</comment>
<feature type="transmembrane region" description="Helical" evidence="10">
    <location>
        <begin position="129"/>
        <end position="148"/>
    </location>
</feature>
<evidence type="ECO:0000313" key="13">
    <source>
        <dbReference type="EMBL" id="GIH86541.1"/>
    </source>
</evidence>
<dbReference type="Pfam" id="PF00005">
    <property type="entry name" value="ABC_tran"/>
    <property type="match status" value="1"/>
</dbReference>
<evidence type="ECO:0000259" key="11">
    <source>
        <dbReference type="PROSITE" id="PS50893"/>
    </source>
</evidence>
<evidence type="ECO:0000256" key="10">
    <source>
        <dbReference type="SAM" id="Phobius"/>
    </source>
</evidence>
<dbReference type="Gene3D" id="3.40.50.300">
    <property type="entry name" value="P-loop containing nucleotide triphosphate hydrolases"/>
    <property type="match status" value="1"/>
</dbReference>
<dbReference type="PROSITE" id="PS00211">
    <property type="entry name" value="ABC_TRANSPORTER_1"/>
    <property type="match status" value="1"/>
</dbReference>
<feature type="transmembrane region" description="Helical" evidence="10">
    <location>
        <begin position="270"/>
        <end position="294"/>
    </location>
</feature>
<keyword evidence="14" id="KW-1185">Reference proteome</keyword>
<reference evidence="13" key="1">
    <citation type="submission" date="2021-01" db="EMBL/GenBank/DDBJ databases">
        <title>Whole genome shotgun sequence of Planobispora rosea NBRC 15558.</title>
        <authorList>
            <person name="Komaki H."/>
            <person name="Tamura T."/>
        </authorList>
    </citation>
    <scope>NUCLEOTIDE SEQUENCE</scope>
    <source>
        <strain evidence="13">NBRC 15558</strain>
    </source>
</reference>
<evidence type="ECO:0000256" key="9">
    <source>
        <dbReference type="ARBA" id="ARBA00061644"/>
    </source>
</evidence>
<evidence type="ECO:0000256" key="8">
    <source>
        <dbReference type="ARBA" id="ARBA00023136"/>
    </source>
</evidence>
<evidence type="ECO:0000313" key="14">
    <source>
        <dbReference type="Proteomes" id="UP000655044"/>
    </source>
</evidence>
<evidence type="ECO:0000256" key="2">
    <source>
        <dbReference type="ARBA" id="ARBA00022448"/>
    </source>
</evidence>
<dbReference type="GO" id="GO:0005886">
    <property type="term" value="C:plasma membrane"/>
    <property type="evidence" value="ECO:0007669"/>
    <property type="project" value="UniProtKB-SubCell"/>
</dbReference>
<keyword evidence="5" id="KW-0547">Nucleotide-binding</keyword>
<dbReference type="OrthoDB" id="9806127at2"/>
<feature type="transmembrane region" description="Helical" evidence="10">
    <location>
        <begin position="48"/>
        <end position="67"/>
    </location>
</feature>
<dbReference type="SUPFAM" id="SSF52540">
    <property type="entry name" value="P-loop containing nucleoside triphosphate hydrolases"/>
    <property type="match status" value="1"/>
</dbReference>
<dbReference type="CDD" id="cd18551">
    <property type="entry name" value="ABC_6TM_LmrA_like"/>
    <property type="match status" value="1"/>
</dbReference>
<feature type="transmembrane region" description="Helical" evidence="10">
    <location>
        <begin position="236"/>
        <end position="258"/>
    </location>
</feature>
<name>A0A8J3S5V7_PLARO</name>
<dbReference type="InterPro" id="IPR011527">
    <property type="entry name" value="ABC1_TM_dom"/>
</dbReference>
<dbReference type="InterPro" id="IPR039421">
    <property type="entry name" value="Type_1_exporter"/>
</dbReference>
<dbReference type="SUPFAM" id="SSF90123">
    <property type="entry name" value="ABC transporter transmembrane region"/>
    <property type="match status" value="1"/>
</dbReference>
<keyword evidence="6" id="KW-0067">ATP-binding</keyword>
<proteinExistence type="inferred from homology"/>
<dbReference type="InterPro" id="IPR036640">
    <property type="entry name" value="ABC1_TM_sf"/>
</dbReference>
<gene>
    <name evidence="13" type="ORF">Pro02_49490</name>
</gene>
<keyword evidence="3" id="KW-1003">Cell membrane</keyword>
<dbReference type="InterPro" id="IPR003593">
    <property type="entry name" value="AAA+_ATPase"/>
</dbReference>
<dbReference type="InterPro" id="IPR027417">
    <property type="entry name" value="P-loop_NTPase"/>
</dbReference>
<comment type="similarity">
    <text evidence="9">Belongs to the ABC transporter superfamily. Lipid exporter (TC 3.A.1.106) family.</text>
</comment>
<dbReference type="InterPro" id="IPR017871">
    <property type="entry name" value="ABC_transporter-like_CS"/>
</dbReference>
<dbReference type="Proteomes" id="UP000655044">
    <property type="component" value="Unassembled WGS sequence"/>
</dbReference>
<accession>A0A8J3S5V7</accession>
<dbReference type="EMBL" id="BOOI01000047">
    <property type="protein sequence ID" value="GIH86541.1"/>
    <property type="molecule type" value="Genomic_DNA"/>
</dbReference>
<sequence length="599" mass="63276">MLGEVLRLAARHRWSLAAGVGLTLLGSALGLAQPLLVKRVIEEVGAGRTAWGAICALVTFFLAQAAVEALVRYVLARTGEGVVLGVRVRLADRLLRLPMPLYHRYRTGDLISRMGADTVALRRVVSTGLTDAVTGVLGLAGAVALMIWLDATLFAMVAVLVAVAAATTACALRAIRAASLRAQEATGEMSADLERALGAIRTVRAARAERREAARITAHAHAAHAGGVRMARHDALVAPAGDLAITGSFLLVLLVGGARVAAGDASVADLVAFAMYMVYLTGPLGSLVEAVSVIQQGAGALHRVSQALSWPGEPDDGGPHPARVARDGGRALLEFRDVWFGYEPDRPVLRGVSFQVPPRGQVALIGPSGAGKSTLFALVERFYDPDRGRILCDGVDLRRVDRAAHRAGIGLVEQDCPIMHGTLRDNLTYAAPDAAADDLRRVIELAGLSGLVARLPQGLDSPVGERGTALSGGERQRVAIARALLARPRLLLLDEPTAHLDAESEAALRRTIEHLADECALVVIAHRFTTVRRAARIVVLDGGRVTACGTHEELLERSPYYRALAAEWLAGDPLEGGDPLEDITGDAARGGRHRVALGE</sequence>
<dbReference type="GO" id="GO:0015421">
    <property type="term" value="F:ABC-type oligopeptide transporter activity"/>
    <property type="evidence" value="ECO:0007669"/>
    <property type="project" value="TreeGrafter"/>
</dbReference>
<feature type="transmembrane region" description="Helical" evidence="10">
    <location>
        <begin position="154"/>
        <end position="175"/>
    </location>
</feature>
<evidence type="ECO:0000256" key="7">
    <source>
        <dbReference type="ARBA" id="ARBA00022989"/>
    </source>
</evidence>
<evidence type="ECO:0000256" key="1">
    <source>
        <dbReference type="ARBA" id="ARBA00004651"/>
    </source>
</evidence>
<comment type="subcellular location">
    <subcellularLocation>
        <location evidence="1">Cell membrane</location>
        <topology evidence="1">Multi-pass membrane protein</topology>
    </subcellularLocation>
</comment>
<dbReference type="InterPro" id="IPR003439">
    <property type="entry name" value="ABC_transporter-like_ATP-bd"/>
</dbReference>
<dbReference type="Pfam" id="PF00664">
    <property type="entry name" value="ABC_membrane"/>
    <property type="match status" value="1"/>
</dbReference>
<evidence type="ECO:0000256" key="4">
    <source>
        <dbReference type="ARBA" id="ARBA00022692"/>
    </source>
</evidence>
<keyword evidence="7 10" id="KW-1133">Transmembrane helix</keyword>
<keyword evidence="4 10" id="KW-0812">Transmembrane</keyword>
<evidence type="ECO:0000256" key="5">
    <source>
        <dbReference type="ARBA" id="ARBA00022741"/>
    </source>
</evidence>